<dbReference type="PROSITE" id="PS50878">
    <property type="entry name" value="RT_POL"/>
    <property type="match status" value="1"/>
</dbReference>
<sequence length="1236" mass="139671">METSLLTSDFPFLSSSGVVAPVSLRNWNQICAPSNSSAPKVFSFSHHPSEPEIIPFSNEKLTKGGDKWSLCLVGYSIGVWFLLGKPFVLQKWHPKFKPKRENFLEVPIWVKIHDLPLACWNSEGISRIASKIGVPIAADQLTEQKMRLTFARICVLVDCNATYPDVIKVSLDGDVVELKVSIVYASNNATGRKDLWSSLNMVAPSSELPWAIFGDFNCCRFANEKSGGSAIHHSQLVDINNMIFANCLVDMHSVGNFFTWYNQQALNPIFIKLDRALVNENWMEKFPNAYCSFQNPSCSDHSPIILHSGVSFKPHHRFMFKNFWTKNDRFWAYLLNAISLPLVGNPLSHFCYVLRHLKGAIKKHDWANSNSLNTQLDSLHEKQQNILDLLMSNPLDDSLAASLKDTNLQISDVSSKQASWIIQRAKLNWLQHGEDDIKFLYGKIRSCIGSSKSLVNLFTANPNMEKGDVINSIIKHFQDLFNPAPPSCTNFLSLPIGTIIPDAYANLLVSPILEDEIKTAIFKGSSKSSPGPDGFNYHFYKSTWHVIGPLVCKAIRFFFHKGYLPSGIKATALAIIPKHRNAVAISDYRPISLCNTLYKIIAKIIAHRMSSVMPIIVKETQAGFVKARLSTDSILLASDILSFVNKKGAGNMFCAKIDIKKAFDSVSREFLLSRMLQKGFPKPFINWIKACISNVNFSVIIEGALEGFFSSSAGLRQGCPLSPFLFCLVMDAFSNLLDERGFKGFKVDNFHISHLLYADDVLILGEATLDNCTILSATLEEFANVSGLHINYDKSSVMFSKNTTNRDLLCQALSICNVSHKLVYLGIHISFTRLKVEDFLPLMDKIHKKFTGWKANLLSFAGRLQYLKFTIQNTIAYWIRGSILPKTVFKFFRKTCSKFLFFGDITSIKKLHMVSWDSVCLPKQKGGLGIPSINALQFAFNCSVIWRMYNCSSPLSNWLSAHYISPWRPPSTKDSKFWISICKTAVSVKKNFTFIITPNAPISVCWDHWCNNTTLAEFVGGASLDYFPHPFLMSYISNSSWVFNSLIPHSLKTALGNFQIVESASSCLLWKNGPKPKFKDFVEDYYMDFSDCSWHKFIWHKKHILKNSVYVWLALVGGLKTQDALRHINIYVLVVCSLCNSIPESVNHIFFECTYSFDILNSLIPGTRNFLLRPTILQLFYWMENEFSGAFLSFYLLIVRTLLSDWILSGIAHSLAYWWSGLSAAVSELFWILRVL</sequence>
<dbReference type="InterPro" id="IPR000477">
    <property type="entry name" value="RT_dom"/>
</dbReference>
<organism evidence="2 3">
    <name type="scientific">Dendrobium nobile</name>
    <name type="common">Orchid</name>
    <dbReference type="NCBI Taxonomy" id="94219"/>
    <lineage>
        <taxon>Eukaryota</taxon>
        <taxon>Viridiplantae</taxon>
        <taxon>Streptophyta</taxon>
        <taxon>Embryophyta</taxon>
        <taxon>Tracheophyta</taxon>
        <taxon>Spermatophyta</taxon>
        <taxon>Magnoliopsida</taxon>
        <taxon>Liliopsida</taxon>
        <taxon>Asparagales</taxon>
        <taxon>Orchidaceae</taxon>
        <taxon>Epidendroideae</taxon>
        <taxon>Malaxideae</taxon>
        <taxon>Dendrobiinae</taxon>
        <taxon>Dendrobium</taxon>
    </lineage>
</organism>
<dbReference type="InterPro" id="IPR043502">
    <property type="entry name" value="DNA/RNA_pol_sf"/>
</dbReference>
<reference evidence="2" key="1">
    <citation type="journal article" date="2022" name="Front. Genet.">
        <title>Chromosome-Scale Assembly of the Dendrobium nobile Genome Provides Insights Into the Molecular Mechanism of the Biosynthesis of the Medicinal Active Ingredient of Dendrobium.</title>
        <authorList>
            <person name="Xu Q."/>
            <person name="Niu S.-C."/>
            <person name="Li K.-L."/>
            <person name="Zheng P.-J."/>
            <person name="Zhang X.-J."/>
            <person name="Jia Y."/>
            <person name="Liu Y."/>
            <person name="Niu Y.-X."/>
            <person name="Yu L.-H."/>
            <person name="Chen D.-F."/>
            <person name="Zhang G.-Q."/>
        </authorList>
    </citation>
    <scope>NUCLEOTIDE SEQUENCE</scope>
    <source>
        <tissue evidence="2">Leaf</tissue>
    </source>
</reference>
<dbReference type="InterPro" id="IPR026960">
    <property type="entry name" value="RVT-Znf"/>
</dbReference>
<accession>A0A8T3ADK7</accession>
<keyword evidence="3" id="KW-1185">Reference proteome</keyword>
<proteinExistence type="predicted"/>
<name>A0A8T3ADK7_DENNO</name>
<dbReference type="InterPro" id="IPR036691">
    <property type="entry name" value="Endo/exonu/phosph_ase_sf"/>
</dbReference>
<dbReference type="CDD" id="cd01650">
    <property type="entry name" value="RT_nLTR_like"/>
    <property type="match status" value="1"/>
</dbReference>
<dbReference type="SMR" id="A0A8T3ADK7"/>
<evidence type="ECO:0000259" key="1">
    <source>
        <dbReference type="PROSITE" id="PS50878"/>
    </source>
</evidence>
<gene>
    <name evidence="2" type="ORF">KFK09_023988</name>
</gene>
<dbReference type="OrthoDB" id="783377at2759"/>
<evidence type="ECO:0000313" key="2">
    <source>
        <dbReference type="EMBL" id="KAI0493862.1"/>
    </source>
</evidence>
<feature type="domain" description="Reverse transcriptase" evidence="1">
    <location>
        <begin position="557"/>
        <end position="829"/>
    </location>
</feature>
<dbReference type="Pfam" id="PF00078">
    <property type="entry name" value="RVT_1"/>
    <property type="match status" value="1"/>
</dbReference>
<dbReference type="PANTHER" id="PTHR31635:SF196">
    <property type="entry name" value="REVERSE TRANSCRIPTASE DOMAIN-CONTAINING PROTEIN-RELATED"/>
    <property type="match status" value="1"/>
</dbReference>
<dbReference type="Proteomes" id="UP000829196">
    <property type="component" value="Unassembled WGS sequence"/>
</dbReference>
<dbReference type="SUPFAM" id="SSF56219">
    <property type="entry name" value="DNase I-like"/>
    <property type="match status" value="1"/>
</dbReference>
<evidence type="ECO:0000313" key="3">
    <source>
        <dbReference type="Proteomes" id="UP000829196"/>
    </source>
</evidence>
<dbReference type="SUPFAM" id="SSF56672">
    <property type="entry name" value="DNA/RNA polymerases"/>
    <property type="match status" value="1"/>
</dbReference>
<dbReference type="PANTHER" id="PTHR31635">
    <property type="entry name" value="REVERSE TRANSCRIPTASE DOMAIN-CONTAINING PROTEIN-RELATED"/>
    <property type="match status" value="1"/>
</dbReference>
<dbReference type="Pfam" id="PF13966">
    <property type="entry name" value="zf-RVT"/>
    <property type="match status" value="1"/>
</dbReference>
<dbReference type="AlphaFoldDB" id="A0A8T3ADK7"/>
<dbReference type="Gene3D" id="3.60.10.10">
    <property type="entry name" value="Endonuclease/exonuclease/phosphatase"/>
    <property type="match status" value="1"/>
</dbReference>
<comment type="caution">
    <text evidence="2">The sequence shown here is derived from an EMBL/GenBank/DDBJ whole genome shotgun (WGS) entry which is preliminary data.</text>
</comment>
<dbReference type="EMBL" id="JAGYWB010000017">
    <property type="protein sequence ID" value="KAI0493862.1"/>
    <property type="molecule type" value="Genomic_DNA"/>
</dbReference>
<protein>
    <recommendedName>
        <fullName evidence="1">Reverse transcriptase domain-containing protein</fullName>
    </recommendedName>
</protein>